<dbReference type="GeneID" id="110244453"/>
<protein>
    <submittedName>
        <fullName evidence="2">Uncharacterized protein</fullName>
    </submittedName>
</protein>
<evidence type="ECO:0000256" key="1">
    <source>
        <dbReference type="SAM" id="SignalP"/>
    </source>
</evidence>
<name>A0A913XKM2_EXADI</name>
<evidence type="ECO:0000313" key="2">
    <source>
        <dbReference type="EnsemblMetazoa" id="XP_020906320.1"/>
    </source>
</evidence>
<evidence type="ECO:0000313" key="3">
    <source>
        <dbReference type="Proteomes" id="UP000887567"/>
    </source>
</evidence>
<accession>A0A913XKM2</accession>
<reference evidence="2" key="1">
    <citation type="submission" date="2022-11" db="UniProtKB">
        <authorList>
            <consortium name="EnsemblMetazoa"/>
        </authorList>
    </citation>
    <scope>IDENTIFICATION</scope>
</reference>
<feature type="chain" id="PRO_5037892988" evidence="1">
    <location>
        <begin position="22"/>
        <end position="112"/>
    </location>
</feature>
<dbReference type="AlphaFoldDB" id="A0A913XKM2"/>
<dbReference type="EnsemblMetazoa" id="XM_021050661.2">
    <property type="protein sequence ID" value="XP_020906320.1"/>
    <property type="gene ID" value="LOC110244453"/>
</dbReference>
<dbReference type="KEGG" id="epa:110244453"/>
<keyword evidence="3" id="KW-1185">Reference proteome</keyword>
<feature type="signal peptide" evidence="1">
    <location>
        <begin position="1"/>
        <end position="21"/>
    </location>
</feature>
<keyword evidence="1" id="KW-0732">Signal</keyword>
<organism evidence="2 3">
    <name type="scientific">Exaiptasia diaphana</name>
    <name type="common">Tropical sea anemone</name>
    <name type="synonym">Aiptasia pulchella</name>
    <dbReference type="NCBI Taxonomy" id="2652724"/>
    <lineage>
        <taxon>Eukaryota</taxon>
        <taxon>Metazoa</taxon>
        <taxon>Cnidaria</taxon>
        <taxon>Anthozoa</taxon>
        <taxon>Hexacorallia</taxon>
        <taxon>Actiniaria</taxon>
        <taxon>Aiptasiidae</taxon>
        <taxon>Exaiptasia</taxon>
    </lineage>
</organism>
<proteinExistence type="predicted"/>
<sequence length="112" mass="12427">MYRVFFCTAAIVLCMVALSMGKTIEKGGAQARSASRRQLGGILPPSSCSSNYECDYPKICHPEFGICYSAMQDPSLKKRHGGMLPPTSCSSDYECDGYQEICHPKYGFCYRE</sequence>
<dbReference type="Proteomes" id="UP000887567">
    <property type="component" value="Unplaced"/>
</dbReference>
<dbReference type="RefSeq" id="XP_020906320.1">
    <property type="nucleotide sequence ID" value="XM_021050661.2"/>
</dbReference>